<proteinExistence type="predicted"/>
<sequence>MELVLLSFLGVMITGGIWMLFKVNKDSNKAVLAWLFLPFYSFVYISGHWNEMKKPFYVWLAGTGGMVITVLILEATP</sequence>
<comment type="caution">
    <text evidence="2">The sequence shown here is derived from an EMBL/GenBank/DDBJ whole genome shotgun (WGS) entry which is preliminary data.</text>
</comment>
<reference evidence="2" key="1">
    <citation type="journal article" date="2014" name="Front. Microbiol.">
        <title>High frequency of phylogenetically diverse reductive dehalogenase-homologous genes in deep subseafloor sedimentary metagenomes.</title>
        <authorList>
            <person name="Kawai M."/>
            <person name="Futagami T."/>
            <person name="Toyoda A."/>
            <person name="Takaki Y."/>
            <person name="Nishi S."/>
            <person name="Hori S."/>
            <person name="Arai W."/>
            <person name="Tsubouchi T."/>
            <person name="Morono Y."/>
            <person name="Uchiyama I."/>
            <person name="Ito T."/>
            <person name="Fujiyama A."/>
            <person name="Inagaki F."/>
            <person name="Takami H."/>
        </authorList>
    </citation>
    <scope>NUCLEOTIDE SEQUENCE</scope>
    <source>
        <strain evidence="2">Expedition CK06-06</strain>
    </source>
</reference>
<feature type="transmembrane region" description="Helical" evidence="1">
    <location>
        <begin position="56"/>
        <end position="73"/>
    </location>
</feature>
<organism evidence="2">
    <name type="scientific">marine sediment metagenome</name>
    <dbReference type="NCBI Taxonomy" id="412755"/>
    <lineage>
        <taxon>unclassified sequences</taxon>
        <taxon>metagenomes</taxon>
        <taxon>ecological metagenomes</taxon>
    </lineage>
</organism>
<accession>X1SR28</accession>
<feature type="transmembrane region" description="Helical" evidence="1">
    <location>
        <begin position="30"/>
        <end position="50"/>
    </location>
</feature>
<evidence type="ECO:0008006" key="3">
    <source>
        <dbReference type="Google" id="ProtNLM"/>
    </source>
</evidence>
<keyword evidence="1" id="KW-0812">Transmembrane</keyword>
<keyword evidence="1" id="KW-1133">Transmembrane helix</keyword>
<dbReference type="EMBL" id="BARW01018146">
    <property type="protein sequence ID" value="GAI95507.1"/>
    <property type="molecule type" value="Genomic_DNA"/>
</dbReference>
<name>X1SR28_9ZZZZ</name>
<feature type="transmembrane region" description="Helical" evidence="1">
    <location>
        <begin position="6"/>
        <end position="23"/>
    </location>
</feature>
<keyword evidence="1" id="KW-0472">Membrane</keyword>
<protein>
    <recommendedName>
        <fullName evidence="3">Histidine kinase N-terminal 7TM region domain-containing protein</fullName>
    </recommendedName>
</protein>
<dbReference type="AlphaFoldDB" id="X1SR28"/>
<evidence type="ECO:0000256" key="1">
    <source>
        <dbReference type="SAM" id="Phobius"/>
    </source>
</evidence>
<gene>
    <name evidence="2" type="ORF">S12H4_31134</name>
</gene>
<evidence type="ECO:0000313" key="2">
    <source>
        <dbReference type="EMBL" id="GAI95507.1"/>
    </source>
</evidence>